<evidence type="ECO:0000259" key="2">
    <source>
        <dbReference type="PROSITE" id="PS50943"/>
    </source>
</evidence>
<dbReference type="Proteomes" id="UP000194885">
    <property type="component" value="Unassembled WGS sequence"/>
</dbReference>
<evidence type="ECO:0000313" key="4">
    <source>
        <dbReference type="EMBL" id="OTN93845.1"/>
    </source>
</evidence>
<dbReference type="InterPro" id="IPR010982">
    <property type="entry name" value="Lambda_DNA-bd_dom_sf"/>
</dbReference>
<accession>A0A242J7G2</accession>
<reference evidence="4 6" key="1">
    <citation type="submission" date="2017-05" db="EMBL/GenBank/DDBJ databases">
        <title>The Genome Sequence of Enterococcus faecium 7H8_DIV0219.</title>
        <authorList>
            <consortium name="The Broad Institute Genomics Platform"/>
            <consortium name="The Broad Institute Genomic Center for Infectious Diseases"/>
            <person name="Earl A."/>
            <person name="Manson A."/>
            <person name="Schwartman J."/>
            <person name="Gilmore M."/>
            <person name="Abouelleil A."/>
            <person name="Cao P."/>
            <person name="Chapman S."/>
            <person name="Cusick C."/>
            <person name="Shea T."/>
            <person name="Young S."/>
            <person name="Neafsey D."/>
            <person name="Nusbaum C."/>
            <person name="Birren B."/>
        </authorList>
    </citation>
    <scope>NUCLEOTIDE SEQUENCE [LARGE SCALE GENOMIC DNA]</scope>
    <source>
        <strain evidence="4 6">7H8_DIV0219</strain>
    </source>
</reference>
<dbReference type="PANTHER" id="PTHR46558:SF15">
    <property type="entry name" value="HELIX-TURN-HELIX DOMAIN PROTEIN"/>
    <property type="match status" value="1"/>
</dbReference>
<dbReference type="CDD" id="cd00093">
    <property type="entry name" value="HTH_XRE"/>
    <property type="match status" value="1"/>
</dbReference>
<dbReference type="PROSITE" id="PS50943">
    <property type="entry name" value="HTH_CROC1"/>
    <property type="match status" value="1"/>
</dbReference>
<evidence type="ECO:0000256" key="1">
    <source>
        <dbReference type="ARBA" id="ARBA00023125"/>
    </source>
</evidence>
<dbReference type="Proteomes" id="UP000448762">
    <property type="component" value="Unassembled WGS sequence"/>
</dbReference>
<gene>
    <name evidence="4" type="ORF">A5810_001721</name>
    <name evidence="3" type="ORF">DTX73_07325</name>
    <name evidence="5" type="ORF">EGW36_01780</name>
</gene>
<dbReference type="EMBL" id="NGKW01000003">
    <property type="protein sequence ID" value="OTN93845.1"/>
    <property type="molecule type" value="Genomic_DNA"/>
</dbReference>
<dbReference type="Proteomes" id="UP000281752">
    <property type="component" value="Unassembled WGS sequence"/>
</dbReference>
<sequence length="73" mass="8942">MEIHQWLREKRREKGYTQKWVSLQLHITRQGLSNWENGRSYPSYEMLYKLICLYGCSAKEISELFTRERETKN</sequence>
<protein>
    <submittedName>
        <fullName evidence="3">XRE family transcriptional regulator</fullName>
    </submittedName>
</protein>
<dbReference type="Pfam" id="PF01381">
    <property type="entry name" value="HTH_3"/>
    <property type="match status" value="1"/>
</dbReference>
<keyword evidence="1" id="KW-0238">DNA-binding</keyword>
<evidence type="ECO:0000313" key="8">
    <source>
        <dbReference type="Proteomes" id="UP000448762"/>
    </source>
</evidence>
<dbReference type="RefSeq" id="WP_002309857.1">
    <property type="nucleotide sequence ID" value="NZ_CABGJZ010000006.1"/>
</dbReference>
<dbReference type="SUPFAM" id="SSF47413">
    <property type="entry name" value="lambda repressor-like DNA-binding domains"/>
    <property type="match status" value="1"/>
</dbReference>
<evidence type="ECO:0000313" key="6">
    <source>
        <dbReference type="Proteomes" id="UP000194885"/>
    </source>
</evidence>
<dbReference type="PANTHER" id="PTHR46558">
    <property type="entry name" value="TRACRIPTIONAL REGULATORY PROTEIN-RELATED-RELATED"/>
    <property type="match status" value="1"/>
</dbReference>
<evidence type="ECO:0000313" key="7">
    <source>
        <dbReference type="Proteomes" id="UP000281752"/>
    </source>
</evidence>
<name>A0A242J7G2_ENTFC</name>
<proteinExistence type="predicted"/>
<dbReference type="Gene3D" id="1.10.260.40">
    <property type="entry name" value="lambda repressor-like DNA-binding domains"/>
    <property type="match status" value="1"/>
</dbReference>
<dbReference type="EMBL" id="RKNM01000001">
    <property type="protein sequence ID" value="ROX58813.1"/>
    <property type="molecule type" value="Genomic_DNA"/>
</dbReference>
<dbReference type="GO" id="GO:0003677">
    <property type="term" value="F:DNA binding"/>
    <property type="evidence" value="ECO:0007669"/>
    <property type="project" value="UniProtKB-KW"/>
</dbReference>
<dbReference type="SMART" id="SM00530">
    <property type="entry name" value="HTH_XRE"/>
    <property type="match status" value="1"/>
</dbReference>
<dbReference type="AlphaFoldDB" id="A0A242J7G2"/>
<evidence type="ECO:0000313" key="3">
    <source>
        <dbReference type="EMBL" id="KAA0690664.1"/>
    </source>
</evidence>
<comment type="caution">
    <text evidence="3">The sequence shown here is derived from an EMBL/GenBank/DDBJ whole genome shotgun (WGS) entry which is preliminary data.</text>
</comment>
<reference evidence="3 8" key="2">
    <citation type="submission" date="2018-07" db="EMBL/GenBank/DDBJ databases">
        <title>High quality draft genome sequencing of Enterococcus faecium exhibiting probiotic potential isolated from mucus of freshwater fish.</title>
        <authorList>
            <person name="El-Jeni R."/>
            <person name="Ghedira K."/>
            <person name="Abdelhak S."/>
            <person name="El-Bour M."/>
            <person name="Bouhaouala-Zahar B."/>
        </authorList>
    </citation>
    <scope>NUCLEOTIDE SEQUENCE [LARGE SCALE GENOMIC DNA]</scope>
    <source>
        <strain evidence="3 8">R.A73</strain>
    </source>
</reference>
<feature type="domain" description="HTH cro/C1-type" evidence="2">
    <location>
        <begin position="7"/>
        <end position="61"/>
    </location>
</feature>
<dbReference type="InterPro" id="IPR001387">
    <property type="entry name" value="Cro/C1-type_HTH"/>
</dbReference>
<dbReference type="EMBL" id="QOVC01000005">
    <property type="protein sequence ID" value="KAA0690664.1"/>
    <property type="molecule type" value="Genomic_DNA"/>
</dbReference>
<evidence type="ECO:0000313" key="5">
    <source>
        <dbReference type="EMBL" id="ROX58813.1"/>
    </source>
</evidence>
<reference evidence="5 7" key="3">
    <citation type="submission" date="2018-10" db="EMBL/GenBank/DDBJ databases">
        <title>Genotypes and phenotypes of Enterococci isolated from broiler chickens.</title>
        <authorList>
            <person name="Muhammad A.R."/>
            <person name="Diarra M.S."/>
        </authorList>
    </citation>
    <scope>NUCLEOTIDE SEQUENCE [LARGE SCALE GENOMIC DNA]</scope>
    <source>
        <strain evidence="5 7">P5 C A 35</strain>
    </source>
</reference>
<organism evidence="3 8">
    <name type="scientific">Enterococcus faecium</name>
    <name type="common">Streptococcus faecium</name>
    <dbReference type="NCBI Taxonomy" id="1352"/>
    <lineage>
        <taxon>Bacteria</taxon>
        <taxon>Bacillati</taxon>
        <taxon>Bacillota</taxon>
        <taxon>Bacilli</taxon>
        <taxon>Lactobacillales</taxon>
        <taxon>Enterococcaceae</taxon>
        <taxon>Enterococcus</taxon>
    </lineage>
</organism>